<comment type="caution">
    <text evidence="1">The sequence shown here is derived from an EMBL/GenBank/DDBJ whole genome shotgun (WGS) entry which is preliminary data.</text>
</comment>
<name>A0ABY2F835_9ACTN</name>
<dbReference type="RefSeq" id="WP_166680113.1">
    <property type="nucleotide sequence ID" value="NZ_SODU01000004.1"/>
</dbReference>
<gene>
    <name evidence="1" type="ORF">EV137_7371</name>
</gene>
<proteinExistence type="predicted"/>
<dbReference type="EMBL" id="SODU01000004">
    <property type="protein sequence ID" value="TDW84557.1"/>
    <property type="molecule type" value="Genomic_DNA"/>
</dbReference>
<accession>A0ABY2F835</accession>
<keyword evidence="2" id="KW-1185">Reference proteome</keyword>
<evidence type="ECO:0000313" key="1">
    <source>
        <dbReference type="EMBL" id="TDW84557.1"/>
    </source>
</evidence>
<dbReference type="Proteomes" id="UP000295060">
    <property type="component" value="Unassembled WGS sequence"/>
</dbReference>
<protein>
    <submittedName>
        <fullName evidence="1">Uncharacterized protein</fullName>
    </submittedName>
</protein>
<reference evidence="1 2" key="1">
    <citation type="submission" date="2019-03" db="EMBL/GenBank/DDBJ databases">
        <title>Genomic Encyclopedia of Type Strains, Phase III (KMG-III): the genomes of soil and plant-associated and newly described type strains.</title>
        <authorList>
            <person name="Whitman W."/>
        </authorList>
    </citation>
    <scope>NUCLEOTIDE SEQUENCE [LARGE SCALE GENOMIC DNA]</scope>
    <source>
        <strain evidence="1 2">VKMAc-2574</strain>
    </source>
</reference>
<organism evidence="1 2">
    <name type="scientific">Kribbella pratensis</name>
    <dbReference type="NCBI Taxonomy" id="2512112"/>
    <lineage>
        <taxon>Bacteria</taxon>
        <taxon>Bacillati</taxon>
        <taxon>Actinomycetota</taxon>
        <taxon>Actinomycetes</taxon>
        <taxon>Propionibacteriales</taxon>
        <taxon>Kribbellaceae</taxon>
        <taxon>Kribbella</taxon>
    </lineage>
</organism>
<sequence>MAGYAVVEAVVYVAFVVREGTVVGLEAQGETITDAVFTQLVGKAAARLDAAMG</sequence>
<evidence type="ECO:0000313" key="2">
    <source>
        <dbReference type="Proteomes" id="UP000295060"/>
    </source>
</evidence>